<dbReference type="Pfam" id="PF11155">
    <property type="entry name" value="DUF2935"/>
    <property type="match status" value="2"/>
</dbReference>
<dbReference type="AlphaFoldDB" id="A0A844FHI2"/>
<comment type="caution">
    <text evidence="1">The sequence shown here is derived from an EMBL/GenBank/DDBJ whole genome shotgun (WGS) entry which is preliminary data.</text>
</comment>
<dbReference type="OrthoDB" id="1633927at2"/>
<dbReference type="RefSeq" id="WP_154484129.1">
    <property type="nucleotide sequence ID" value="NZ_VULR01000008.1"/>
</dbReference>
<evidence type="ECO:0000313" key="2">
    <source>
        <dbReference type="Proteomes" id="UP000462760"/>
    </source>
</evidence>
<sequence>MLSKEEYTKLSLEYNLFFARIMKEHLIFIEASLPIKNSKLILDVDDLKKDFESFLLEISYLSNRRVSEKVISSNQLVTPYTMNAEMLTEFYTGICIDTKITEVEMNLEPMCNAGYSPDLYKKIYNLNIEAIKLVEKLIDMKQKLLKDTLNCNIFITLYPLLLEHTFEEAKVYLNILMKLQNLDESVLNDNILNKEVFWNEIMEEHSMFIRGFLDPTEGNLINIANEFAGLFEELIEKAKEALEGNYSPEEVTKESIEATEQIKEFKTEATEGILNCNIRSIIIPLLADHVLREANYYLTILKSSN</sequence>
<accession>A0A844FHI2</accession>
<evidence type="ECO:0000313" key="1">
    <source>
        <dbReference type="EMBL" id="MSS43444.1"/>
    </source>
</evidence>
<dbReference type="InterPro" id="IPR021328">
    <property type="entry name" value="CotB-like"/>
</dbReference>
<dbReference type="EMBL" id="VULR01000008">
    <property type="protein sequence ID" value="MSS43444.1"/>
    <property type="molecule type" value="Genomic_DNA"/>
</dbReference>
<name>A0A844FHI2_9FIRM</name>
<reference evidence="1 2" key="1">
    <citation type="submission" date="2019-08" db="EMBL/GenBank/DDBJ databases">
        <title>In-depth cultivation of the pig gut microbiome towards novel bacterial diversity and tailored functional studies.</title>
        <authorList>
            <person name="Wylensek D."/>
            <person name="Hitch T.C.A."/>
            <person name="Clavel T."/>
        </authorList>
    </citation>
    <scope>NUCLEOTIDE SEQUENCE [LARGE SCALE GENOMIC DNA]</scope>
    <source>
        <strain evidence="1 2">Med78-601-WT-4W-RMD-3</strain>
    </source>
</reference>
<gene>
    <name evidence="1" type="ORF">FYJ27_06835</name>
</gene>
<protein>
    <submittedName>
        <fullName evidence="1">DUF2935 domain-containing protein</fullName>
    </submittedName>
</protein>
<organism evidence="1 2">
    <name type="scientific">Anaerosalibacter bizertensis</name>
    <dbReference type="NCBI Taxonomy" id="932217"/>
    <lineage>
        <taxon>Bacteria</taxon>
        <taxon>Bacillati</taxon>
        <taxon>Bacillota</taxon>
        <taxon>Tissierellia</taxon>
        <taxon>Tissierellales</taxon>
        <taxon>Sporanaerobacteraceae</taxon>
        <taxon>Anaerosalibacter</taxon>
    </lineage>
</organism>
<dbReference type="SUPFAM" id="SSF158430">
    <property type="entry name" value="Bacillus cereus metalloprotein-like"/>
    <property type="match status" value="2"/>
</dbReference>
<proteinExistence type="predicted"/>
<dbReference type="Gene3D" id="1.20.1260.120">
    <property type="entry name" value="Protein of unknown function DUF2935"/>
    <property type="match status" value="1"/>
</dbReference>
<dbReference type="Proteomes" id="UP000462760">
    <property type="component" value="Unassembled WGS sequence"/>
</dbReference>